<proteinExistence type="predicted"/>
<organism evidence="1 2">
    <name type="scientific">Batillaria attramentaria</name>
    <dbReference type="NCBI Taxonomy" id="370345"/>
    <lineage>
        <taxon>Eukaryota</taxon>
        <taxon>Metazoa</taxon>
        <taxon>Spiralia</taxon>
        <taxon>Lophotrochozoa</taxon>
        <taxon>Mollusca</taxon>
        <taxon>Gastropoda</taxon>
        <taxon>Caenogastropoda</taxon>
        <taxon>Sorbeoconcha</taxon>
        <taxon>Cerithioidea</taxon>
        <taxon>Batillariidae</taxon>
        <taxon>Batillaria</taxon>
    </lineage>
</organism>
<dbReference type="EMBL" id="JACVVK020000307">
    <property type="protein sequence ID" value="KAK7479248.1"/>
    <property type="molecule type" value="Genomic_DNA"/>
</dbReference>
<sequence length="82" mass="9396">MVLVRNVCRHFLQRNPALLFLIDLVAQDPQSRKGSLIHSTDDRSIASKWTDIKRGTGDGIYTLRNQHYCSGNWSLWEMPGPL</sequence>
<evidence type="ECO:0000313" key="2">
    <source>
        <dbReference type="Proteomes" id="UP001519460"/>
    </source>
</evidence>
<dbReference type="AlphaFoldDB" id="A0ABD0JXJ4"/>
<evidence type="ECO:0000313" key="1">
    <source>
        <dbReference type="EMBL" id="KAK7479248.1"/>
    </source>
</evidence>
<name>A0ABD0JXJ4_9CAEN</name>
<protein>
    <submittedName>
        <fullName evidence="1">Uncharacterized protein</fullName>
    </submittedName>
</protein>
<reference evidence="1 2" key="1">
    <citation type="journal article" date="2023" name="Sci. Data">
        <title>Genome assembly of the Korean intertidal mud-creeper Batillaria attramentaria.</title>
        <authorList>
            <person name="Patra A.K."/>
            <person name="Ho P.T."/>
            <person name="Jun S."/>
            <person name="Lee S.J."/>
            <person name="Kim Y."/>
            <person name="Won Y.J."/>
        </authorList>
    </citation>
    <scope>NUCLEOTIDE SEQUENCE [LARGE SCALE GENOMIC DNA]</scope>
    <source>
        <strain evidence="1">Wonlab-2016</strain>
    </source>
</reference>
<accession>A0ABD0JXJ4</accession>
<keyword evidence="2" id="KW-1185">Reference proteome</keyword>
<comment type="caution">
    <text evidence="1">The sequence shown here is derived from an EMBL/GenBank/DDBJ whole genome shotgun (WGS) entry which is preliminary data.</text>
</comment>
<dbReference type="Proteomes" id="UP001519460">
    <property type="component" value="Unassembled WGS sequence"/>
</dbReference>
<gene>
    <name evidence="1" type="ORF">BaRGS_00029496</name>
</gene>